<dbReference type="AlphaFoldDB" id="A0A5C6N552"/>
<protein>
    <recommendedName>
        <fullName evidence="1">DUF5641 domain-containing protein</fullName>
    </recommendedName>
</protein>
<dbReference type="PANTHER" id="PTHR47331">
    <property type="entry name" value="PHD-TYPE DOMAIN-CONTAINING PROTEIN"/>
    <property type="match status" value="1"/>
</dbReference>
<reference evidence="2 3" key="1">
    <citation type="submission" date="2019-04" db="EMBL/GenBank/DDBJ databases">
        <title>Chromosome genome assembly for Takifugu flavidus.</title>
        <authorList>
            <person name="Xiao S."/>
        </authorList>
    </citation>
    <scope>NUCLEOTIDE SEQUENCE [LARGE SCALE GENOMIC DNA]</scope>
    <source>
        <strain evidence="2">HTHZ2018</strain>
        <tissue evidence="2">Muscle</tissue>
    </source>
</reference>
<feature type="domain" description="DUF5641" evidence="1">
    <location>
        <begin position="109"/>
        <end position="202"/>
    </location>
</feature>
<gene>
    <name evidence="2" type="ORF">D4764_04G0010000</name>
</gene>
<sequence length="208" mass="23926">MPDDAKQQAILPKDLHITKLVLRHIHDITAHAGRNHMLAQLFKEQQLDEEGLHTLLCEAEAVINSRPITNTSSDLNDLEALTPNYLLLLRVKSELPPGVFHKEDQYANRRWKQVQFLADAFWKHWCKEYLTQLQECQRWSSPGGNFCVGDVVLIVDDTSPRNSWQLGRIVETFPDRHGLVHEVKVKTKTNEPCCPITKLCLLQESEDN</sequence>
<dbReference type="Proteomes" id="UP000324091">
    <property type="component" value="Chromosome 4"/>
</dbReference>
<dbReference type="PANTHER" id="PTHR47331:SF1">
    <property type="entry name" value="GAG-LIKE PROTEIN"/>
    <property type="match status" value="1"/>
</dbReference>
<dbReference type="EMBL" id="RHFK02000017">
    <property type="protein sequence ID" value="TWW62353.1"/>
    <property type="molecule type" value="Genomic_DNA"/>
</dbReference>
<keyword evidence="3" id="KW-1185">Reference proteome</keyword>
<evidence type="ECO:0000313" key="3">
    <source>
        <dbReference type="Proteomes" id="UP000324091"/>
    </source>
</evidence>
<dbReference type="Pfam" id="PF18701">
    <property type="entry name" value="DUF5641"/>
    <property type="match status" value="1"/>
</dbReference>
<accession>A0A5C6N552</accession>
<evidence type="ECO:0000313" key="2">
    <source>
        <dbReference type="EMBL" id="TWW62353.1"/>
    </source>
</evidence>
<comment type="caution">
    <text evidence="2">The sequence shown here is derived from an EMBL/GenBank/DDBJ whole genome shotgun (WGS) entry which is preliminary data.</text>
</comment>
<evidence type="ECO:0000259" key="1">
    <source>
        <dbReference type="Pfam" id="PF18701"/>
    </source>
</evidence>
<name>A0A5C6N552_9TELE</name>
<organism evidence="2 3">
    <name type="scientific">Takifugu flavidus</name>
    <name type="common">sansaifugu</name>
    <dbReference type="NCBI Taxonomy" id="433684"/>
    <lineage>
        <taxon>Eukaryota</taxon>
        <taxon>Metazoa</taxon>
        <taxon>Chordata</taxon>
        <taxon>Craniata</taxon>
        <taxon>Vertebrata</taxon>
        <taxon>Euteleostomi</taxon>
        <taxon>Actinopterygii</taxon>
        <taxon>Neopterygii</taxon>
        <taxon>Teleostei</taxon>
        <taxon>Neoteleostei</taxon>
        <taxon>Acanthomorphata</taxon>
        <taxon>Eupercaria</taxon>
        <taxon>Tetraodontiformes</taxon>
        <taxon>Tetradontoidea</taxon>
        <taxon>Tetraodontidae</taxon>
        <taxon>Takifugu</taxon>
    </lineage>
</organism>
<proteinExistence type="predicted"/>
<dbReference type="InterPro" id="IPR040676">
    <property type="entry name" value="DUF5641"/>
</dbReference>